<dbReference type="SUPFAM" id="SSF52096">
    <property type="entry name" value="ClpP/crotonase"/>
    <property type="match status" value="1"/>
</dbReference>
<feature type="domain" description="Tail specific protease" evidence="2">
    <location>
        <begin position="354"/>
        <end position="560"/>
    </location>
</feature>
<gene>
    <name evidence="3" type="ORF">H8744_05425</name>
</gene>
<evidence type="ECO:0000313" key="4">
    <source>
        <dbReference type="Proteomes" id="UP000651085"/>
    </source>
</evidence>
<comment type="caution">
    <text evidence="3">The sequence shown here is derived from an EMBL/GenBank/DDBJ whole genome shotgun (WGS) entry which is preliminary data.</text>
</comment>
<name>A0A926EZA5_9BACT</name>
<dbReference type="Gene3D" id="2.30.42.10">
    <property type="match status" value="1"/>
</dbReference>
<keyword evidence="1" id="KW-0732">Signal</keyword>
<dbReference type="GO" id="GO:0006508">
    <property type="term" value="P:proteolysis"/>
    <property type="evidence" value="ECO:0007669"/>
    <property type="project" value="InterPro"/>
</dbReference>
<dbReference type="Pfam" id="PF03572">
    <property type="entry name" value="Peptidase_S41"/>
    <property type="match status" value="1"/>
</dbReference>
<dbReference type="InterPro" id="IPR036034">
    <property type="entry name" value="PDZ_sf"/>
</dbReference>
<feature type="signal peptide" evidence="1">
    <location>
        <begin position="1"/>
        <end position="19"/>
    </location>
</feature>
<keyword evidence="4" id="KW-1185">Reference proteome</keyword>
<dbReference type="NCBIfam" id="TIGR04183">
    <property type="entry name" value="Por_Secre_tail"/>
    <property type="match status" value="1"/>
</dbReference>
<protein>
    <submittedName>
        <fullName evidence="3">T9SS type A sorting domain-containing protein</fullName>
    </submittedName>
</protein>
<proteinExistence type="predicted"/>
<reference evidence="3" key="1">
    <citation type="submission" date="2020-08" db="EMBL/GenBank/DDBJ databases">
        <title>Genome public.</title>
        <authorList>
            <person name="Liu C."/>
            <person name="Sun Q."/>
        </authorList>
    </citation>
    <scope>NUCLEOTIDE SEQUENCE</scope>
    <source>
        <strain evidence="3">N12</strain>
    </source>
</reference>
<dbReference type="EMBL" id="JACRTF010000001">
    <property type="protein sequence ID" value="MBC8592698.1"/>
    <property type="molecule type" value="Genomic_DNA"/>
</dbReference>
<accession>A0A926EZA5</accession>
<dbReference type="InterPro" id="IPR005151">
    <property type="entry name" value="Tail-specific_protease"/>
</dbReference>
<dbReference type="InterPro" id="IPR029045">
    <property type="entry name" value="ClpP/crotonase-like_dom_sf"/>
</dbReference>
<dbReference type="Proteomes" id="UP000651085">
    <property type="component" value="Unassembled WGS sequence"/>
</dbReference>
<dbReference type="SMART" id="SM00245">
    <property type="entry name" value="TSPc"/>
    <property type="match status" value="1"/>
</dbReference>
<dbReference type="CDD" id="cd07562">
    <property type="entry name" value="Peptidase_S41_TRI"/>
    <property type="match status" value="1"/>
</dbReference>
<dbReference type="InterPro" id="IPR026444">
    <property type="entry name" value="Secre_tail"/>
</dbReference>
<evidence type="ECO:0000313" key="3">
    <source>
        <dbReference type="EMBL" id="MBC8592698.1"/>
    </source>
</evidence>
<sequence length="668" mass="75499">MKKVVLFILMYCSSIGMIAANTSLILGNQNQNGSFSSKSQTQAVANDVISPNSSESEQIENLALLCKVWGFVKYHHPKISLNKTDMDKELCDLIPQIKAVTNKEERNTILSNWVNNFGEITEFMPDSNFPDAEEIKLMPDYSWIDKNELGDALVAQLENIKKAVRSENNPYISFFPGVQNPDFSGEKTYSLIQYPTEQYRLVALFRYWNIIQYYFPNRHLIDDNWHDVLREFIPQFLSAKDKYEYKYSVLALWAKIKDSHAFIAKWDKVLYEISGYRNNSVPVGIKFVENKAVITEYFNQDLGKKTGLLPGDIIETIDGVSVEDIVKERLPITPGSNYTTQLRNIASYLLMSNNNEIQVKYKRNDLVETKTITCYSDYSVDLPYIDAIQTIDSDITYIYPGTIEESDYTPDKMKKILESKGMIIDMRCYPNIFMVFSFGKYLIPEPTQFAKFTNTNYSYPGLFTYRDGDILGETNPDYFKGKIVIIVNEETQSQAEYTTMAFQTAPNVCVIGSTTAGADGNVSTIILPGNLQTYISGIGVYYPDGTETQRVGIVPDIEVKPTIEGIRNGIDEPLQKAIEIINSESGIKNHSADNAILLYPNPVTEGFYIKGANVASRVSVSDMQGRTVFVGNVSDSDGYVNIGSLSKGTYIVRVEIDNRIIQKKIIKM</sequence>
<evidence type="ECO:0000256" key="1">
    <source>
        <dbReference type="SAM" id="SignalP"/>
    </source>
</evidence>
<dbReference type="Gene3D" id="3.90.226.10">
    <property type="entry name" value="2-enoyl-CoA Hydratase, Chain A, domain 1"/>
    <property type="match status" value="1"/>
</dbReference>
<organism evidence="3 4">
    <name type="scientific">Jilunia laotingensis</name>
    <dbReference type="NCBI Taxonomy" id="2763675"/>
    <lineage>
        <taxon>Bacteria</taxon>
        <taxon>Pseudomonadati</taxon>
        <taxon>Bacteroidota</taxon>
        <taxon>Bacteroidia</taxon>
        <taxon>Bacteroidales</taxon>
        <taxon>Bacteroidaceae</taxon>
        <taxon>Jilunia</taxon>
    </lineage>
</organism>
<evidence type="ECO:0000259" key="2">
    <source>
        <dbReference type="SMART" id="SM00245"/>
    </source>
</evidence>
<feature type="chain" id="PRO_5039066359" evidence="1">
    <location>
        <begin position="20"/>
        <end position="668"/>
    </location>
</feature>
<dbReference type="Pfam" id="PF18962">
    <property type="entry name" value="Por_Secre_tail"/>
    <property type="match status" value="1"/>
</dbReference>
<dbReference type="RefSeq" id="WP_262433871.1">
    <property type="nucleotide sequence ID" value="NZ_JACRTF010000001.1"/>
</dbReference>
<dbReference type="GO" id="GO:0008236">
    <property type="term" value="F:serine-type peptidase activity"/>
    <property type="evidence" value="ECO:0007669"/>
    <property type="project" value="InterPro"/>
</dbReference>
<dbReference type="AlphaFoldDB" id="A0A926EZA5"/>